<dbReference type="AlphaFoldDB" id="A0A154BLR1"/>
<evidence type="ECO:0000256" key="1">
    <source>
        <dbReference type="SAM" id="MobiDB-lite"/>
    </source>
</evidence>
<dbReference type="RefSeq" id="WP_066245367.1">
    <property type="nucleotide sequence ID" value="NZ_LSGP01000026.1"/>
</dbReference>
<evidence type="ECO:0000313" key="2">
    <source>
        <dbReference type="EMBL" id="KYZ74909.1"/>
    </source>
</evidence>
<proteinExistence type="predicted"/>
<gene>
    <name evidence="2" type="ORF">AXX12_15110</name>
</gene>
<dbReference type="Proteomes" id="UP000076268">
    <property type="component" value="Unassembled WGS sequence"/>
</dbReference>
<dbReference type="EMBL" id="LSGP01000026">
    <property type="protein sequence ID" value="KYZ74909.1"/>
    <property type="molecule type" value="Genomic_DNA"/>
</dbReference>
<comment type="caution">
    <text evidence="2">The sequence shown here is derived from an EMBL/GenBank/DDBJ whole genome shotgun (WGS) entry which is preliminary data.</text>
</comment>
<dbReference type="STRING" id="1794912.AXX12_15110"/>
<dbReference type="OrthoDB" id="1684730at2"/>
<keyword evidence="3" id="KW-1185">Reference proteome</keyword>
<feature type="compositionally biased region" description="Polar residues" evidence="1">
    <location>
        <begin position="101"/>
        <end position="114"/>
    </location>
</feature>
<name>A0A154BLR1_ANASB</name>
<accession>A0A154BLR1</accession>
<reference evidence="2 3" key="1">
    <citation type="submission" date="2016-02" db="EMBL/GenBank/DDBJ databases">
        <title>Anaerosporomusa subterraneum gen. nov., sp. nov., a spore-forming obligate anaerobe isolated from saprolite.</title>
        <authorList>
            <person name="Choi J.K."/>
            <person name="Shah M."/>
            <person name="Yee N."/>
        </authorList>
    </citation>
    <scope>NUCLEOTIDE SEQUENCE [LARGE SCALE GENOMIC DNA]</scope>
    <source>
        <strain evidence="2 3">RU4</strain>
    </source>
</reference>
<evidence type="ECO:0000313" key="3">
    <source>
        <dbReference type="Proteomes" id="UP000076268"/>
    </source>
</evidence>
<feature type="region of interest" description="Disordered" evidence="1">
    <location>
        <begin position="101"/>
        <end position="123"/>
    </location>
</feature>
<protein>
    <submittedName>
        <fullName evidence="2">Uncharacterized protein</fullName>
    </submittedName>
</protein>
<sequence>MKKTIATFVLGGFITAGAFGLAYGLPITSAAEKTAPAMIQMDPKATADMMKQCTEMMKNPEMQKMMQTMMPEGDSKAADPKATADMMKQCAEMMKNPEMQTMMNPAQTNSSPAEETNHLSHHQ</sequence>
<organism evidence="2 3">
    <name type="scientific">Anaerosporomusa subterranea</name>
    <dbReference type="NCBI Taxonomy" id="1794912"/>
    <lineage>
        <taxon>Bacteria</taxon>
        <taxon>Bacillati</taxon>
        <taxon>Bacillota</taxon>
        <taxon>Negativicutes</taxon>
        <taxon>Acetonemataceae</taxon>
        <taxon>Anaerosporomusa</taxon>
    </lineage>
</organism>